<dbReference type="eggNOG" id="COG1670">
    <property type="taxonomic scope" value="Bacteria"/>
</dbReference>
<dbReference type="Pfam" id="PF00583">
    <property type="entry name" value="Acetyltransf_1"/>
    <property type="match status" value="1"/>
</dbReference>
<proteinExistence type="predicted"/>
<dbReference type="Proteomes" id="UP000004080">
    <property type="component" value="Unassembled WGS sequence"/>
</dbReference>
<dbReference type="STRING" id="1196324.A374_07171"/>
<dbReference type="SUPFAM" id="SSF55729">
    <property type="entry name" value="Acyl-CoA N-acyltransferases (Nat)"/>
    <property type="match status" value="1"/>
</dbReference>
<dbReference type="InterPro" id="IPR016181">
    <property type="entry name" value="Acyl_CoA_acyltransferase"/>
</dbReference>
<evidence type="ECO:0000259" key="1">
    <source>
        <dbReference type="PROSITE" id="PS51186"/>
    </source>
</evidence>
<dbReference type="PROSITE" id="PS51186">
    <property type="entry name" value="GNAT"/>
    <property type="match status" value="1"/>
</dbReference>
<dbReference type="RefSeq" id="WP_007201531.1">
    <property type="nucleotide sequence ID" value="NZ_AKKV01000023.1"/>
</dbReference>
<protein>
    <submittedName>
        <fullName evidence="2">GNAT family acetyltransferase</fullName>
    </submittedName>
</protein>
<dbReference type="OrthoDB" id="66776at2"/>
<sequence length="155" mass="17514">MELKLYHDYYKNHIQDYELSEAQLAFTMHPKACIPLSEADGDRSSILALEDDELVSFFVLHRNDGVQPYSANRQAILLRAFSTDHREQGKGYAKRALAQLPQWIATHFTECNEIVLAVNLENIAAQGLYKACGFVDTGGRVMGRKGEQMIMSYAL</sequence>
<keyword evidence="3" id="KW-1185">Reference proteome</keyword>
<evidence type="ECO:0000313" key="2">
    <source>
        <dbReference type="EMBL" id="EIT86082.1"/>
    </source>
</evidence>
<comment type="caution">
    <text evidence="2">The sequence shown here is derived from an EMBL/GenBank/DDBJ whole genome shotgun (WGS) entry which is preliminary data.</text>
</comment>
<dbReference type="GO" id="GO:0016747">
    <property type="term" value="F:acyltransferase activity, transferring groups other than amino-acyl groups"/>
    <property type="evidence" value="ECO:0007669"/>
    <property type="project" value="InterPro"/>
</dbReference>
<dbReference type="InterPro" id="IPR000182">
    <property type="entry name" value="GNAT_dom"/>
</dbReference>
<organism evidence="2 3">
    <name type="scientific">Fictibacillus macauensis ZFHKF-1</name>
    <dbReference type="NCBI Taxonomy" id="1196324"/>
    <lineage>
        <taxon>Bacteria</taxon>
        <taxon>Bacillati</taxon>
        <taxon>Bacillota</taxon>
        <taxon>Bacilli</taxon>
        <taxon>Bacillales</taxon>
        <taxon>Fictibacillaceae</taxon>
        <taxon>Fictibacillus</taxon>
    </lineage>
</organism>
<dbReference type="AlphaFoldDB" id="I8AJW2"/>
<dbReference type="EMBL" id="AKKV01000023">
    <property type="protein sequence ID" value="EIT86082.1"/>
    <property type="molecule type" value="Genomic_DNA"/>
</dbReference>
<accession>I8AJW2</accession>
<keyword evidence="2" id="KW-0808">Transferase</keyword>
<feature type="domain" description="N-acetyltransferase" evidence="1">
    <location>
        <begin position="1"/>
        <end position="155"/>
    </location>
</feature>
<name>I8AJW2_9BACL</name>
<reference evidence="2 3" key="1">
    <citation type="journal article" date="2012" name="J. Bacteriol.">
        <title>Genome of Bacillus macauensis ZFHKF-1, a Long-Chain-Forming Bacterium.</title>
        <authorList>
            <person name="Cai L."/>
            <person name="Zhang T."/>
        </authorList>
    </citation>
    <scope>NUCLEOTIDE SEQUENCE [LARGE SCALE GENOMIC DNA]</scope>
    <source>
        <strain evidence="2 3">ZFHKF-1</strain>
    </source>
</reference>
<gene>
    <name evidence="2" type="ORF">A374_07171</name>
</gene>
<dbReference type="Gene3D" id="3.40.630.30">
    <property type="match status" value="1"/>
</dbReference>
<dbReference type="PATRIC" id="fig|1196324.3.peg.1468"/>
<evidence type="ECO:0000313" key="3">
    <source>
        <dbReference type="Proteomes" id="UP000004080"/>
    </source>
</evidence>